<dbReference type="RefSeq" id="WP_307179502.1">
    <property type="nucleotide sequence ID" value="NZ_JAUSYP010000001.1"/>
</dbReference>
<evidence type="ECO:0000313" key="2">
    <source>
        <dbReference type="Proteomes" id="UP001232755"/>
    </source>
</evidence>
<dbReference type="Proteomes" id="UP001232755">
    <property type="component" value="Unassembled WGS sequence"/>
</dbReference>
<keyword evidence="2" id="KW-1185">Reference proteome</keyword>
<sequence length="42" mass="4578">MTPYSPRTPSSWAAALSPEAFPARPFLDLLTAYGLVLGVREQ</sequence>
<proteinExistence type="predicted"/>
<gene>
    <name evidence="1" type="ORF">QF034_007923</name>
</gene>
<protein>
    <submittedName>
        <fullName evidence="1">Uncharacterized protein</fullName>
    </submittedName>
</protein>
<reference evidence="1 2" key="1">
    <citation type="submission" date="2023-07" db="EMBL/GenBank/DDBJ databases">
        <title>Comparative genomics of wheat-associated soil bacteria to identify genetic determinants of phenazine resistance.</title>
        <authorList>
            <person name="Mouncey N."/>
        </authorList>
    </citation>
    <scope>NUCLEOTIDE SEQUENCE [LARGE SCALE GENOMIC DNA]</scope>
    <source>
        <strain evidence="1 2">B3I12</strain>
    </source>
</reference>
<organism evidence="1 2">
    <name type="scientific">Streptomyces africanus</name>
    <dbReference type="NCBI Taxonomy" id="231024"/>
    <lineage>
        <taxon>Bacteria</taxon>
        <taxon>Bacillati</taxon>
        <taxon>Actinomycetota</taxon>
        <taxon>Actinomycetes</taxon>
        <taxon>Kitasatosporales</taxon>
        <taxon>Streptomycetaceae</taxon>
        <taxon>Streptomyces</taxon>
    </lineage>
</organism>
<comment type="caution">
    <text evidence="1">The sequence shown here is derived from an EMBL/GenBank/DDBJ whole genome shotgun (WGS) entry which is preliminary data.</text>
</comment>
<evidence type="ECO:0000313" key="1">
    <source>
        <dbReference type="EMBL" id="MDQ0753692.1"/>
    </source>
</evidence>
<accession>A0ABU0R232</accession>
<dbReference type="EMBL" id="JAUSYP010000001">
    <property type="protein sequence ID" value="MDQ0753692.1"/>
    <property type="molecule type" value="Genomic_DNA"/>
</dbReference>
<name>A0ABU0R232_9ACTN</name>